<keyword evidence="4" id="KW-1185">Reference proteome</keyword>
<dbReference type="PANTHER" id="PTHR23248:SF63">
    <property type="entry name" value="PHOSPHOLIPID SCRAMBLASE"/>
    <property type="match status" value="1"/>
</dbReference>
<dbReference type="PANTHER" id="PTHR23248">
    <property type="entry name" value="PHOSPHOLIPID SCRAMBLASE-RELATED"/>
    <property type="match status" value="1"/>
</dbReference>
<proteinExistence type="inferred from homology"/>
<gene>
    <name evidence="3" type="ORF">BpHYR1_016762</name>
</gene>
<name>A0A3M7SNC1_BRAPC</name>
<evidence type="ECO:0000256" key="2">
    <source>
        <dbReference type="RuleBase" id="RU363116"/>
    </source>
</evidence>
<dbReference type="EMBL" id="REGN01001069">
    <property type="protein sequence ID" value="RNA37229.1"/>
    <property type="molecule type" value="Genomic_DNA"/>
</dbReference>
<reference evidence="3 4" key="1">
    <citation type="journal article" date="2018" name="Sci. Rep.">
        <title>Genomic signatures of local adaptation to the degree of environmental predictability in rotifers.</title>
        <authorList>
            <person name="Franch-Gras L."/>
            <person name="Hahn C."/>
            <person name="Garcia-Roger E.M."/>
            <person name="Carmona M.J."/>
            <person name="Serra M."/>
            <person name="Gomez A."/>
        </authorList>
    </citation>
    <scope>NUCLEOTIDE SEQUENCE [LARGE SCALE GENOMIC DNA]</scope>
    <source>
        <strain evidence="3">HYR1</strain>
    </source>
</reference>
<sequence length="246" mass="27089">MAQVVPSTNNNPDWMQRPPAIPGCPPGLEYLSQLDCLILNQNVSLVEAFTGWEKNNKYSIKNTQGNQIYFAAEESSGCMRGCCGSQRGFEIFIMDSSNQKVIKISRELKVCAGSSWCAGCCDCCAHEVIIEAPVGTVVGYVKQKGAFGKSPYDILDENQEPVLRIKCPRCIFNGPVFSCDNDFKILTMDGETQVGKLSKVYAGFAKEMFTQADNFSINFPTDLSVKTKAALIGALFLIDFTYFEGE</sequence>
<protein>
    <recommendedName>
        <fullName evidence="2">Phospholipid scramblase</fullName>
    </recommendedName>
</protein>
<keyword evidence="2" id="KW-0106">Calcium</keyword>
<keyword evidence="2" id="KW-0449">Lipoprotein</keyword>
<dbReference type="AlphaFoldDB" id="A0A3M7SNC1"/>
<dbReference type="OrthoDB" id="191150at2759"/>
<accession>A0A3M7SNC1</accession>
<dbReference type="GO" id="GO:0017128">
    <property type="term" value="F:phospholipid scramblase activity"/>
    <property type="evidence" value="ECO:0007669"/>
    <property type="project" value="InterPro"/>
</dbReference>
<evidence type="ECO:0000313" key="4">
    <source>
        <dbReference type="Proteomes" id="UP000276133"/>
    </source>
</evidence>
<dbReference type="Pfam" id="PF03803">
    <property type="entry name" value="Scramblase"/>
    <property type="match status" value="1"/>
</dbReference>
<dbReference type="InterPro" id="IPR025659">
    <property type="entry name" value="Tubby-like_C"/>
</dbReference>
<dbReference type="Proteomes" id="UP000276133">
    <property type="component" value="Unassembled WGS sequence"/>
</dbReference>
<comment type="caution">
    <text evidence="3">The sequence shown here is derived from an EMBL/GenBank/DDBJ whole genome shotgun (WGS) entry which is preliminary data.</text>
</comment>
<comment type="similarity">
    <text evidence="1 2">Belongs to the phospholipid scramblase family.</text>
</comment>
<dbReference type="GO" id="GO:0005886">
    <property type="term" value="C:plasma membrane"/>
    <property type="evidence" value="ECO:0007669"/>
    <property type="project" value="TreeGrafter"/>
</dbReference>
<comment type="function">
    <text evidence="2">May mediate accelerated ATP-independent bidirectional transbilayer migration of phospholipids upon binding calcium ions that results in a loss of phospholipid asymmetry in the plasma membrane.</text>
</comment>
<keyword evidence="2" id="KW-0564">Palmitate</keyword>
<dbReference type="SUPFAM" id="SSF54518">
    <property type="entry name" value="Tubby C-terminal domain-like"/>
    <property type="match status" value="1"/>
</dbReference>
<dbReference type="InterPro" id="IPR005552">
    <property type="entry name" value="Scramblase"/>
</dbReference>
<evidence type="ECO:0000256" key="1">
    <source>
        <dbReference type="ARBA" id="ARBA00005350"/>
    </source>
</evidence>
<comment type="cofactor">
    <cofactor evidence="2">
        <name>Ca(2+)</name>
        <dbReference type="ChEBI" id="CHEBI:29108"/>
    </cofactor>
</comment>
<organism evidence="3 4">
    <name type="scientific">Brachionus plicatilis</name>
    <name type="common">Marine rotifer</name>
    <name type="synonym">Brachionus muelleri</name>
    <dbReference type="NCBI Taxonomy" id="10195"/>
    <lineage>
        <taxon>Eukaryota</taxon>
        <taxon>Metazoa</taxon>
        <taxon>Spiralia</taxon>
        <taxon>Gnathifera</taxon>
        <taxon>Rotifera</taxon>
        <taxon>Eurotatoria</taxon>
        <taxon>Monogononta</taxon>
        <taxon>Pseudotrocha</taxon>
        <taxon>Ploima</taxon>
        <taxon>Brachionidae</taxon>
        <taxon>Brachionus</taxon>
    </lineage>
</organism>
<evidence type="ECO:0000313" key="3">
    <source>
        <dbReference type="EMBL" id="RNA37229.1"/>
    </source>
</evidence>